<evidence type="ECO:0008006" key="4">
    <source>
        <dbReference type="Google" id="ProtNLM"/>
    </source>
</evidence>
<evidence type="ECO:0000313" key="3">
    <source>
        <dbReference type="Proteomes" id="UP000825935"/>
    </source>
</evidence>
<dbReference type="AlphaFoldDB" id="A0A8T2QWU6"/>
<dbReference type="EMBL" id="CM035436">
    <property type="protein sequence ID" value="KAH7288476.1"/>
    <property type="molecule type" value="Genomic_DNA"/>
</dbReference>
<protein>
    <recommendedName>
        <fullName evidence="4">Secreted protein</fullName>
    </recommendedName>
</protein>
<organism evidence="2 3">
    <name type="scientific">Ceratopteris richardii</name>
    <name type="common">Triangle waterfern</name>
    <dbReference type="NCBI Taxonomy" id="49495"/>
    <lineage>
        <taxon>Eukaryota</taxon>
        <taxon>Viridiplantae</taxon>
        <taxon>Streptophyta</taxon>
        <taxon>Embryophyta</taxon>
        <taxon>Tracheophyta</taxon>
        <taxon>Polypodiopsida</taxon>
        <taxon>Polypodiidae</taxon>
        <taxon>Polypodiales</taxon>
        <taxon>Pteridineae</taxon>
        <taxon>Pteridaceae</taxon>
        <taxon>Parkerioideae</taxon>
        <taxon>Ceratopteris</taxon>
    </lineage>
</organism>
<keyword evidence="3" id="KW-1185">Reference proteome</keyword>
<name>A0A8T2QWU6_CERRI</name>
<keyword evidence="1" id="KW-0732">Signal</keyword>
<comment type="caution">
    <text evidence="2">The sequence shown here is derived from an EMBL/GenBank/DDBJ whole genome shotgun (WGS) entry which is preliminary data.</text>
</comment>
<proteinExistence type="predicted"/>
<gene>
    <name evidence="2" type="ORF">KP509_31G027700</name>
</gene>
<accession>A0A8T2QWU6</accession>
<feature type="signal peptide" evidence="1">
    <location>
        <begin position="1"/>
        <end position="22"/>
    </location>
</feature>
<sequence>MCVCMYVCMYLCTYACMHVCMCACVHVCEHVDLRNMCSIIVCTEEYFHRENWYKSLGAQE</sequence>
<dbReference type="Proteomes" id="UP000825935">
    <property type="component" value="Chromosome 31"/>
</dbReference>
<evidence type="ECO:0000313" key="2">
    <source>
        <dbReference type="EMBL" id="KAH7288476.1"/>
    </source>
</evidence>
<evidence type="ECO:0000256" key="1">
    <source>
        <dbReference type="SAM" id="SignalP"/>
    </source>
</evidence>
<feature type="chain" id="PRO_5035924397" description="Secreted protein" evidence="1">
    <location>
        <begin position="23"/>
        <end position="60"/>
    </location>
</feature>
<reference evidence="2" key="1">
    <citation type="submission" date="2021-08" db="EMBL/GenBank/DDBJ databases">
        <title>WGS assembly of Ceratopteris richardii.</title>
        <authorList>
            <person name="Marchant D.B."/>
            <person name="Chen G."/>
            <person name="Jenkins J."/>
            <person name="Shu S."/>
            <person name="Leebens-Mack J."/>
            <person name="Grimwood J."/>
            <person name="Schmutz J."/>
            <person name="Soltis P."/>
            <person name="Soltis D."/>
            <person name="Chen Z.-H."/>
        </authorList>
    </citation>
    <scope>NUCLEOTIDE SEQUENCE</scope>
    <source>
        <strain evidence="2">Whitten #5841</strain>
        <tissue evidence="2">Leaf</tissue>
    </source>
</reference>